<evidence type="ECO:0000313" key="3">
    <source>
        <dbReference type="Proteomes" id="UP000198406"/>
    </source>
</evidence>
<evidence type="ECO:0000313" key="2">
    <source>
        <dbReference type="EMBL" id="GAX29452.1"/>
    </source>
</evidence>
<comment type="caution">
    <text evidence="2">The sequence shown here is derived from an EMBL/GenBank/DDBJ whole genome shotgun (WGS) entry which is preliminary data.</text>
</comment>
<feature type="region of interest" description="Disordered" evidence="1">
    <location>
        <begin position="21"/>
        <end position="42"/>
    </location>
</feature>
<evidence type="ECO:0000256" key="1">
    <source>
        <dbReference type="SAM" id="MobiDB-lite"/>
    </source>
</evidence>
<sequence>MTTSFLIQTAAVDNRSGVPWRSDEPLRIGESPSGRRRPRQSSPWASFVPDYRYATDSFVGDFLGKSKINMLQKTHKEHFSKYFADIHCESFLVRDSQNPFLLLRYESDKLLQENDEDNFYQAIRINYSYSLKETINISPAQSQLPQFVDSRNLNTSKQLLATFYGRQTHVTDTSDLTKLSDHLCFDDGDDKVYNYNLRSSSLLASSMHPLLRPSVLNFRKRRPLSKGRSSHRRGSTTSCSTMSSFESFSSFTHIQSCESSPSDVKKSPSVLGSSLRILLQTNHHQKVAPTSVSVPKETTGEAIFDTTIILNVEALSDDDVDVIDRTDEQVNTPKLSPKLSREPNDPTETTKESAKTILEKVTTDYNKSEASLDFGMLEKPKARRARRISALDDTPLSMFQPSVSTTQAESSSGLMFLFDPSSSV</sequence>
<keyword evidence="3" id="KW-1185">Reference proteome</keyword>
<dbReference type="EMBL" id="BDSP01000289">
    <property type="protein sequence ID" value="GAX29452.1"/>
    <property type="molecule type" value="Genomic_DNA"/>
</dbReference>
<feature type="compositionally biased region" description="Basic residues" evidence="1">
    <location>
        <begin position="221"/>
        <end position="234"/>
    </location>
</feature>
<feature type="region of interest" description="Disordered" evidence="1">
    <location>
        <begin position="221"/>
        <end position="242"/>
    </location>
</feature>
<proteinExistence type="predicted"/>
<name>A0A1Z5KTL5_FISSO</name>
<feature type="region of interest" description="Disordered" evidence="1">
    <location>
        <begin position="327"/>
        <end position="352"/>
    </location>
</feature>
<dbReference type="InParanoid" id="A0A1Z5KTL5"/>
<feature type="compositionally biased region" description="Basic and acidic residues" evidence="1">
    <location>
        <begin position="339"/>
        <end position="352"/>
    </location>
</feature>
<reference evidence="2 3" key="1">
    <citation type="journal article" date="2015" name="Plant Cell">
        <title>Oil accumulation by the oleaginous diatom Fistulifera solaris as revealed by the genome and transcriptome.</title>
        <authorList>
            <person name="Tanaka T."/>
            <person name="Maeda Y."/>
            <person name="Veluchamy A."/>
            <person name="Tanaka M."/>
            <person name="Abida H."/>
            <person name="Marechal E."/>
            <person name="Bowler C."/>
            <person name="Muto M."/>
            <person name="Sunaga Y."/>
            <person name="Tanaka M."/>
            <person name="Yoshino T."/>
            <person name="Taniguchi T."/>
            <person name="Fukuda Y."/>
            <person name="Nemoto M."/>
            <person name="Matsumoto M."/>
            <person name="Wong P.S."/>
            <person name="Aburatani S."/>
            <person name="Fujibuchi W."/>
        </authorList>
    </citation>
    <scope>NUCLEOTIDE SEQUENCE [LARGE SCALE GENOMIC DNA]</scope>
    <source>
        <strain evidence="2 3">JPCC DA0580</strain>
    </source>
</reference>
<accession>A0A1Z5KTL5</accession>
<protein>
    <submittedName>
        <fullName evidence="2">Uncharacterized protein</fullName>
    </submittedName>
</protein>
<dbReference type="Proteomes" id="UP000198406">
    <property type="component" value="Unassembled WGS sequence"/>
</dbReference>
<dbReference type="AlphaFoldDB" id="A0A1Z5KTL5"/>
<organism evidence="2 3">
    <name type="scientific">Fistulifera solaris</name>
    <name type="common">Oleaginous diatom</name>
    <dbReference type="NCBI Taxonomy" id="1519565"/>
    <lineage>
        <taxon>Eukaryota</taxon>
        <taxon>Sar</taxon>
        <taxon>Stramenopiles</taxon>
        <taxon>Ochrophyta</taxon>
        <taxon>Bacillariophyta</taxon>
        <taxon>Bacillariophyceae</taxon>
        <taxon>Bacillariophycidae</taxon>
        <taxon>Naviculales</taxon>
        <taxon>Naviculaceae</taxon>
        <taxon>Fistulifera</taxon>
    </lineage>
</organism>
<gene>
    <name evidence="2" type="ORF">FisN_16Hh107</name>
</gene>